<dbReference type="RefSeq" id="WP_079571435.1">
    <property type="nucleotide sequence ID" value="NZ_FUZQ01000001.1"/>
</dbReference>
<reference evidence="1 2" key="1">
    <citation type="submission" date="2017-02" db="EMBL/GenBank/DDBJ databases">
        <authorList>
            <person name="Peterson S.W."/>
        </authorList>
    </citation>
    <scope>NUCLEOTIDE SEQUENCE [LARGE SCALE GENOMIC DNA]</scope>
    <source>
        <strain evidence="1 2">DSM 21481</strain>
    </source>
</reference>
<gene>
    <name evidence="1" type="ORF">SAMN04324258_0901</name>
</gene>
<name>A0A1T5IT57_9MICO</name>
<dbReference type="AlphaFoldDB" id="A0A1T5IT57"/>
<evidence type="ECO:0000313" key="2">
    <source>
        <dbReference type="Proteomes" id="UP000189777"/>
    </source>
</evidence>
<dbReference type="Pfam" id="PF10012">
    <property type="entry name" value="DUF2255"/>
    <property type="match status" value="1"/>
</dbReference>
<dbReference type="OrthoDB" id="162563at2"/>
<protein>
    <recommendedName>
        <fullName evidence="3">DUF2255 family protein</fullName>
    </recommendedName>
</protein>
<sequence>MTGWNPDDLAAIDGDGELRVAAHRPDGTLRTPRIVWHVVVDGALYVRSVRGAEGAWYRGVQRTGTGTIDAGGIHTEVTFTRDDAHDDAIDLAYHAKYGDGSAVRSITTPAATSTTLRVDPR</sequence>
<evidence type="ECO:0008006" key="3">
    <source>
        <dbReference type="Google" id="ProtNLM"/>
    </source>
</evidence>
<keyword evidence="2" id="KW-1185">Reference proteome</keyword>
<dbReference type="STRING" id="526729.SAMN04324258_0901"/>
<evidence type="ECO:0000313" key="1">
    <source>
        <dbReference type="EMBL" id="SKC42374.1"/>
    </source>
</evidence>
<dbReference type="Proteomes" id="UP000189777">
    <property type="component" value="Unassembled WGS sequence"/>
</dbReference>
<dbReference type="InterPro" id="IPR016888">
    <property type="entry name" value="UCP028498"/>
</dbReference>
<organism evidence="1 2">
    <name type="scientific">Krasilnikoviella flava</name>
    <dbReference type="NCBI Taxonomy" id="526729"/>
    <lineage>
        <taxon>Bacteria</taxon>
        <taxon>Bacillati</taxon>
        <taxon>Actinomycetota</taxon>
        <taxon>Actinomycetes</taxon>
        <taxon>Micrococcales</taxon>
        <taxon>Promicromonosporaceae</taxon>
        <taxon>Krasilnikoviella</taxon>
    </lineage>
</organism>
<dbReference type="EMBL" id="FUZQ01000001">
    <property type="protein sequence ID" value="SKC42374.1"/>
    <property type="molecule type" value="Genomic_DNA"/>
</dbReference>
<accession>A0A1T5IT57</accession>
<proteinExistence type="predicted"/>